<evidence type="ECO:0000256" key="1">
    <source>
        <dbReference type="SAM" id="MobiDB-lite"/>
    </source>
</evidence>
<comment type="caution">
    <text evidence="2">The sequence shown here is derived from an EMBL/GenBank/DDBJ whole genome shotgun (WGS) entry which is preliminary data.</text>
</comment>
<evidence type="ECO:0000313" key="5">
    <source>
        <dbReference type="Proteomes" id="UP000561077"/>
    </source>
</evidence>
<proteinExistence type="predicted"/>
<evidence type="ECO:0000313" key="3">
    <source>
        <dbReference type="EMBL" id="MBB2194255.1"/>
    </source>
</evidence>
<sequence length="78" mass="7832">MATGRFAGGAANLPAAEAHKASGVSVSAGAGVARDMAACHARYFWQRHIAGAMNPAGSAGGHRADGGFPWRDLPNTGL</sequence>
<dbReference type="AlphaFoldDB" id="A0A7W4NSZ2"/>
<organism evidence="2 5">
    <name type="scientific">Gluconacetobacter dulcium</name>
    <dbReference type="NCBI Taxonomy" id="2729096"/>
    <lineage>
        <taxon>Bacteria</taxon>
        <taxon>Pseudomonadati</taxon>
        <taxon>Pseudomonadota</taxon>
        <taxon>Alphaproteobacteria</taxon>
        <taxon>Acetobacterales</taxon>
        <taxon>Acetobacteraceae</taxon>
        <taxon>Gluconacetobacter</taxon>
    </lineage>
</organism>
<dbReference type="EMBL" id="JABEQN010000013">
    <property type="protein sequence ID" value="MBB2194255.1"/>
    <property type="molecule type" value="Genomic_DNA"/>
</dbReference>
<feature type="region of interest" description="Disordered" evidence="1">
    <location>
        <begin position="57"/>
        <end position="78"/>
    </location>
</feature>
<reference evidence="4 5" key="1">
    <citation type="submission" date="2020-04" db="EMBL/GenBank/DDBJ databases">
        <title>Description of novel Gluconacetobacter.</title>
        <authorList>
            <person name="Sombolestani A."/>
        </authorList>
    </citation>
    <scope>NUCLEOTIDE SEQUENCE [LARGE SCALE GENOMIC DNA]</scope>
    <source>
        <strain evidence="3 4">LMG 1728</strain>
        <strain evidence="2 5">LMG 1731</strain>
    </source>
</reference>
<protein>
    <submittedName>
        <fullName evidence="2">Uncharacterized protein</fullName>
    </submittedName>
</protein>
<evidence type="ECO:0000313" key="4">
    <source>
        <dbReference type="Proteomes" id="UP000540490"/>
    </source>
</evidence>
<dbReference type="RefSeq" id="WP_182974201.1">
    <property type="nucleotide sequence ID" value="NZ_JABEQN010000013.1"/>
</dbReference>
<keyword evidence="4" id="KW-1185">Reference proteome</keyword>
<evidence type="ECO:0000313" key="2">
    <source>
        <dbReference type="EMBL" id="MBB2165119.1"/>
    </source>
</evidence>
<dbReference type="EMBL" id="JABEQO010000013">
    <property type="protein sequence ID" value="MBB2165119.1"/>
    <property type="molecule type" value="Genomic_DNA"/>
</dbReference>
<gene>
    <name evidence="3" type="ORF">HLH25_11520</name>
    <name evidence="2" type="ORF">HLH26_11345</name>
</gene>
<dbReference type="Proteomes" id="UP000540490">
    <property type="component" value="Unassembled WGS sequence"/>
</dbReference>
<accession>A0A7W4NSZ2</accession>
<name>A0A7W4NSZ2_9PROT</name>
<dbReference type="Proteomes" id="UP000561077">
    <property type="component" value="Unassembled WGS sequence"/>
</dbReference>